<sequence length="82" mass="9024">MYRTMLSHLTWIGDAKTLTDDTATVDDNDVEEANAMEALGGKIAGDTTFVDARQHRYGGRDSHTISECSQDPHAVGEWVVEI</sequence>
<evidence type="ECO:0000313" key="2">
    <source>
        <dbReference type="Proteomes" id="UP000634136"/>
    </source>
</evidence>
<dbReference type="EMBL" id="JAAIUW010000008">
    <property type="protein sequence ID" value="KAF7817752.1"/>
    <property type="molecule type" value="Genomic_DNA"/>
</dbReference>
<organism evidence="1 2">
    <name type="scientific">Senna tora</name>
    <dbReference type="NCBI Taxonomy" id="362788"/>
    <lineage>
        <taxon>Eukaryota</taxon>
        <taxon>Viridiplantae</taxon>
        <taxon>Streptophyta</taxon>
        <taxon>Embryophyta</taxon>
        <taxon>Tracheophyta</taxon>
        <taxon>Spermatophyta</taxon>
        <taxon>Magnoliopsida</taxon>
        <taxon>eudicotyledons</taxon>
        <taxon>Gunneridae</taxon>
        <taxon>Pentapetalae</taxon>
        <taxon>rosids</taxon>
        <taxon>fabids</taxon>
        <taxon>Fabales</taxon>
        <taxon>Fabaceae</taxon>
        <taxon>Caesalpinioideae</taxon>
        <taxon>Cassia clade</taxon>
        <taxon>Senna</taxon>
    </lineage>
</organism>
<protein>
    <submittedName>
        <fullName evidence="1">Uncharacterized protein</fullName>
    </submittedName>
</protein>
<gene>
    <name evidence="1" type="ORF">G2W53_023207</name>
</gene>
<comment type="caution">
    <text evidence="1">The sequence shown here is derived from an EMBL/GenBank/DDBJ whole genome shotgun (WGS) entry which is preliminary data.</text>
</comment>
<reference evidence="1" key="1">
    <citation type="submission" date="2020-09" db="EMBL/GenBank/DDBJ databases">
        <title>Genome-Enabled Discovery of Anthraquinone Biosynthesis in Senna tora.</title>
        <authorList>
            <person name="Kang S.-H."/>
            <person name="Pandey R.P."/>
            <person name="Lee C.-M."/>
            <person name="Sim J.-S."/>
            <person name="Jeong J.-T."/>
            <person name="Choi B.-S."/>
            <person name="Jung M."/>
            <person name="Ginzburg D."/>
            <person name="Zhao K."/>
            <person name="Won S.Y."/>
            <person name="Oh T.-J."/>
            <person name="Yu Y."/>
            <person name="Kim N.-H."/>
            <person name="Lee O.R."/>
            <person name="Lee T.-H."/>
            <person name="Bashyal P."/>
            <person name="Kim T.-S."/>
            <person name="Lee W.-H."/>
            <person name="Kawkins C."/>
            <person name="Kim C.-K."/>
            <person name="Kim J.S."/>
            <person name="Ahn B.O."/>
            <person name="Rhee S.Y."/>
            <person name="Sohng J.K."/>
        </authorList>
    </citation>
    <scope>NUCLEOTIDE SEQUENCE</scope>
    <source>
        <tissue evidence="1">Leaf</tissue>
    </source>
</reference>
<accession>A0A834T9U0</accession>
<keyword evidence="2" id="KW-1185">Reference proteome</keyword>
<dbReference type="Proteomes" id="UP000634136">
    <property type="component" value="Unassembled WGS sequence"/>
</dbReference>
<proteinExistence type="predicted"/>
<name>A0A834T9U0_9FABA</name>
<evidence type="ECO:0000313" key="1">
    <source>
        <dbReference type="EMBL" id="KAF7817752.1"/>
    </source>
</evidence>
<dbReference type="AlphaFoldDB" id="A0A834T9U0"/>